<reference evidence="3" key="1">
    <citation type="submission" date="2016-10" db="EMBL/GenBank/DDBJ databases">
        <authorList>
            <person name="Varghese N."/>
            <person name="Submissions S."/>
        </authorList>
    </citation>
    <scope>NUCLEOTIDE SEQUENCE [LARGE SCALE GENOMIC DNA]</scope>
    <source>
        <strain evidence="3">Nm44</strain>
    </source>
</reference>
<proteinExistence type="predicted"/>
<sequence>MVLQNLGDAAASEMAQRGEVNIGLLTKEKYGEECLNIGFSTAHGTVTTASDWDGSLETKTEREPLPGSYEELFTILKTREFVLELHKLEIEKSLILLSKIALLVIVVAFKYFFASF</sequence>
<dbReference type="InterPro" id="IPR007815">
    <property type="entry name" value="Emycin_Estase"/>
</dbReference>
<accession>A0A1I4V2H4</accession>
<organism evidence="2 3">
    <name type="scientific">Nitrosomonas communis</name>
    <dbReference type="NCBI Taxonomy" id="44574"/>
    <lineage>
        <taxon>Bacteria</taxon>
        <taxon>Pseudomonadati</taxon>
        <taxon>Pseudomonadota</taxon>
        <taxon>Betaproteobacteria</taxon>
        <taxon>Nitrosomonadales</taxon>
        <taxon>Nitrosomonadaceae</taxon>
        <taxon>Nitrosomonas</taxon>
    </lineage>
</organism>
<protein>
    <submittedName>
        <fullName evidence="2">Erythromycin esterase</fullName>
    </submittedName>
</protein>
<dbReference type="Gene3D" id="3.40.1660.10">
    <property type="entry name" value="EreA-like (biosynthetic domain)"/>
    <property type="match status" value="1"/>
</dbReference>
<keyword evidence="1" id="KW-0472">Membrane</keyword>
<evidence type="ECO:0000256" key="1">
    <source>
        <dbReference type="SAM" id="Phobius"/>
    </source>
</evidence>
<evidence type="ECO:0000313" key="3">
    <source>
        <dbReference type="Proteomes" id="UP000183287"/>
    </source>
</evidence>
<dbReference type="Proteomes" id="UP000183287">
    <property type="component" value="Unassembled WGS sequence"/>
</dbReference>
<dbReference type="InterPro" id="IPR052036">
    <property type="entry name" value="Hydrolase/PRTase-associated"/>
</dbReference>
<dbReference type="RefSeq" id="WP_256212181.1">
    <property type="nucleotide sequence ID" value="NZ_FOUB01000075.1"/>
</dbReference>
<keyword evidence="3" id="KW-1185">Reference proteome</keyword>
<name>A0A1I4V2H4_9PROT</name>
<gene>
    <name evidence="2" type="ORF">SAMN05421863_10756</name>
</gene>
<feature type="transmembrane region" description="Helical" evidence="1">
    <location>
        <begin position="94"/>
        <end position="113"/>
    </location>
</feature>
<dbReference type="Pfam" id="PF05139">
    <property type="entry name" value="Erythro_esteras"/>
    <property type="match status" value="1"/>
</dbReference>
<keyword evidence="1" id="KW-0812">Transmembrane</keyword>
<evidence type="ECO:0000313" key="2">
    <source>
        <dbReference type="EMBL" id="SFM95419.1"/>
    </source>
</evidence>
<dbReference type="PANTHER" id="PTHR31299:SF0">
    <property type="entry name" value="ESTERASE, PUTATIVE (AFU_ORTHOLOGUE AFUA_1G05850)-RELATED"/>
    <property type="match status" value="1"/>
</dbReference>
<dbReference type="SUPFAM" id="SSF159501">
    <property type="entry name" value="EreA/ChaN-like"/>
    <property type="match status" value="1"/>
</dbReference>
<keyword evidence="1" id="KW-1133">Transmembrane helix</keyword>
<dbReference type="GO" id="GO:0046677">
    <property type="term" value="P:response to antibiotic"/>
    <property type="evidence" value="ECO:0007669"/>
    <property type="project" value="InterPro"/>
</dbReference>
<dbReference type="AlphaFoldDB" id="A0A1I4V2H4"/>
<dbReference type="EMBL" id="FOUB01000075">
    <property type="protein sequence ID" value="SFM95419.1"/>
    <property type="molecule type" value="Genomic_DNA"/>
</dbReference>
<dbReference type="PANTHER" id="PTHR31299">
    <property type="entry name" value="ESTERASE, PUTATIVE (AFU_ORTHOLOGUE AFUA_1G05850)-RELATED"/>
    <property type="match status" value="1"/>
</dbReference>